<dbReference type="GO" id="GO:0005524">
    <property type="term" value="F:ATP binding"/>
    <property type="evidence" value="ECO:0007669"/>
    <property type="project" value="UniProtKB-UniRule"/>
</dbReference>
<keyword evidence="9" id="KW-0106">Calcium</keyword>
<dbReference type="InterPro" id="IPR000719">
    <property type="entry name" value="Prot_kinase_dom"/>
</dbReference>
<dbReference type="Pfam" id="PF13499">
    <property type="entry name" value="EF-hand_7"/>
    <property type="match status" value="2"/>
</dbReference>
<comment type="catalytic activity">
    <reaction evidence="12">
        <text>L-threonyl-[protein] + ATP = O-phospho-L-threonyl-[protein] + ADP + H(+)</text>
        <dbReference type="Rhea" id="RHEA:46608"/>
        <dbReference type="Rhea" id="RHEA-COMP:11060"/>
        <dbReference type="Rhea" id="RHEA-COMP:11605"/>
        <dbReference type="ChEBI" id="CHEBI:15378"/>
        <dbReference type="ChEBI" id="CHEBI:30013"/>
        <dbReference type="ChEBI" id="CHEBI:30616"/>
        <dbReference type="ChEBI" id="CHEBI:61977"/>
        <dbReference type="ChEBI" id="CHEBI:456216"/>
        <dbReference type="EC" id="2.7.11.1"/>
    </reaction>
</comment>
<name>A0A141AZU0_BABDI</name>
<dbReference type="CDD" id="cd05117">
    <property type="entry name" value="STKc_CAMK"/>
    <property type="match status" value="1"/>
</dbReference>
<keyword evidence="3" id="KW-0723">Serine/threonine-protein kinase</keyword>
<dbReference type="InterPro" id="IPR011009">
    <property type="entry name" value="Kinase-like_dom_sf"/>
</dbReference>
<dbReference type="Pfam" id="PF00069">
    <property type="entry name" value="Pkinase"/>
    <property type="match status" value="1"/>
</dbReference>
<dbReference type="FunFam" id="3.30.200.20:FF:000315">
    <property type="entry name" value="Calcium-dependent protein kinase 3"/>
    <property type="match status" value="1"/>
</dbReference>
<dbReference type="Gene3D" id="1.10.510.10">
    <property type="entry name" value="Transferase(Phosphotransferase) domain 1"/>
    <property type="match status" value="1"/>
</dbReference>
<reference evidence="18" key="1">
    <citation type="submission" date="2015-02" db="EMBL/GenBank/DDBJ databases">
        <title>Identification of three calcium-dependent protein kinases from Babesia divergens.</title>
        <authorList>
            <person name="Rodriguez M."/>
            <person name="Santos J."/>
            <person name="Lobo C.A."/>
        </authorList>
    </citation>
    <scope>NUCLEOTIDE SEQUENCE</scope>
</reference>
<feature type="domain" description="EF-hand" evidence="17">
    <location>
        <begin position="415"/>
        <end position="450"/>
    </location>
</feature>
<dbReference type="InterPro" id="IPR008271">
    <property type="entry name" value="Ser/Thr_kinase_AS"/>
</dbReference>
<dbReference type="SMART" id="SM00054">
    <property type="entry name" value="EFh"/>
    <property type="match status" value="4"/>
</dbReference>
<dbReference type="SUPFAM" id="SSF56112">
    <property type="entry name" value="Protein kinase-like (PK-like)"/>
    <property type="match status" value="1"/>
</dbReference>
<evidence type="ECO:0000256" key="1">
    <source>
        <dbReference type="ARBA" id="ARBA00001946"/>
    </source>
</evidence>
<evidence type="ECO:0000256" key="9">
    <source>
        <dbReference type="ARBA" id="ARBA00022837"/>
    </source>
</evidence>
<evidence type="ECO:0000256" key="14">
    <source>
        <dbReference type="PROSITE-ProRule" id="PRU10141"/>
    </source>
</evidence>
<keyword evidence="6" id="KW-0677">Repeat</keyword>
<accession>A0A141AZU0</accession>
<dbReference type="EMBL" id="KP794860">
    <property type="protein sequence ID" value="AKB95545.1"/>
    <property type="molecule type" value="mRNA"/>
</dbReference>
<dbReference type="FunFam" id="1.10.238.10:FF:000001">
    <property type="entry name" value="Calmodulin 1"/>
    <property type="match status" value="1"/>
</dbReference>
<comment type="catalytic activity">
    <reaction evidence="13">
        <text>L-seryl-[protein] + ATP = O-phospho-L-seryl-[protein] + ADP + H(+)</text>
        <dbReference type="Rhea" id="RHEA:17989"/>
        <dbReference type="Rhea" id="RHEA-COMP:9863"/>
        <dbReference type="Rhea" id="RHEA-COMP:11604"/>
        <dbReference type="ChEBI" id="CHEBI:15378"/>
        <dbReference type="ChEBI" id="CHEBI:29999"/>
        <dbReference type="ChEBI" id="CHEBI:30616"/>
        <dbReference type="ChEBI" id="CHEBI:83421"/>
        <dbReference type="ChEBI" id="CHEBI:456216"/>
        <dbReference type="EC" id="2.7.11.1"/>
    </reaction>
</comment>
<dbReference type="PROSITE" id="PS00108">
    <property type="entry name" value="PROTEIN_KINASE_ST"/>
    <property type="match status" value="1"/>
</dbReference>
<evidence type="ECO:0000256" key="12">
    <source>
        <dbReference type="ARBA" id="ARBA00047899"/>
    </source>
</evidence>
<evidence type="ECO:0000256" key="3">
    <source>
        <dbReference type="ARBA" id="ARBA00022527"/>
    </source>
</evidence>
<feature type="domain" description="EF-hand" evidence="17">
    <location>
        <begin position="485"/>
        <end position="518"/>
    </location>
</feature>
<dbReference type="AlphaFoldDB" id="A0A141AZU0"/>
<dbReference type="InterPro" id="IPR018247">
    <property type="entry name" value="EF_Hand_1_Ca_BS"/>
</dbReference>
<evidence type="ECO:0000256" key="11">
    <source>
        <dbReference type="ARBA" id="ARBA00024334"/>
    </source>
</evidence>
<feature type="compositionally biased region" description="Polar residues" evidence="15">
    <location>
        <begin position="31"/>
        <end position="44"/>
    </location>
</feature>
<evidence type="ECO:0000256" key="10">
    <source>
        <dbReference type="ARBA" id="ARBA00022840"/>
    </source>
</evidence>
<dbReference type="GO" id="GO:0004674">
    <property type="term" value="F:protein serine/threonine kinase activity"/>
    <property type="evidence" value="ECO:0007669"/>
    <property type="project" value="UniProtKB-KW"/>
</dbReference>
<comment type="similarity">
    <text evidence="11">Belongs to the protein kinase superfamily. Ser/Thr protein kinase family. CDPK subfamily.</text>
</comment>
<dbReference type="InterPro" id="IPR017441">
    <property type="entry name" value="Protein_kinase_ATP_BS"/>
</dbReference>
<protein>
    <recommendedName>
        <fullName evidence="2">non-specific serine/threonine protein kinase</fullName>
        <ecNumber evidence="2">2.7.11.1</ecNumber>
    </recommendedName>
</protein>
<dbReference type="PROSITE" id="PS00018">
    <property type="entry name" value="EF_HAND_1"/>
    <property type="match status" value="3"/>
</dbReference>
<evidence type="ECO:0000256" key="15">
    <source>
        <dbReference type="SAM" id="MobiDB-lite"/>
    </source>
</evidence>
<evidence type="ECO:0000256" key="13">
    <source>
        <dbReference type="ARBA" id="ARBA00048679"/>
    </source>
</evidence>
<organism evidence="18">
    <name type="scientific">Babesia divergens</name>
    <dbReference type="NCBI Taxonomy" id="32595"/>
    <lineage>
        <taxon>Eukaryota</taxon>
        <taxon>Sar</taxon>
        <taxon>Alveolata</taxon>
        <taxon>Apicomplexa</taxon>
        <taxon>Aconoidasida</taxon>
        <taxon>Piroplasmida</taxon>
        <taxon>Babesiidae</taxon>
        <taxon>Babesia</taxon>
    </lineage>
</organism>
<evidence type="ECO:0000259" key="16">
    <source>
        <dbReference type="PROSITE" id="PS50011"/>
    </source>
</evidence>
<dbReference type="SMART" id="SM00220">
    <property type="entry name" value="S_TKc"/>
    <property type="match status" value="1"/>
</dbReference>
<dbReference type="SUPFAM" id="SSF47473">
    <property type="entry name" value="EF-hand"/>
    <property type="match status" value="1"/>
</dbReference>
<keyword evidence="8 18" id="KW-0418">Kinase</keyword>
<sequence length="518" mass="58868">MCLRRNIFKTSESMDDKSGQLRGSNERAATVATSVPGTSSQRSSSLRATPGMFVTCSYASFRQNYKAVKLLGKGSFGEVLLCINRATGQQYAVKVIVKSSVKRKGDHESLLREVEVLKGLDHPNIMKIFEFFEDDKYYYFVTELYSGGELFDEIVNRKCFSEQDAAKIIKQVLSGINYMHKQNVVHRDLKPENLLLESKIPNSNIKIIDFGLSTYCDVDSKMKDKIGTAYYIAPDVLRGVYDSKCDIWSIGVILYILLCGFPPFNGANEGEIIKKVQSGKYSFDMPQWRKVSESAKDLIRRMITYNPAKRITASEALEHHWIQYMTKDANVDLPSLESSINNMKNFYLTQKLSQAALLYIGSKLLTKEESAHLTQIFSKMDKNGDGQLDRNELIEGFSEYMRLKGTPSDNIDLSSVEEQVDQILQSIDFDRNGYIDYSEFLTVAMDRRSLMQKDRLEKAFKLFDANDSGTISSTELGKIFGVVDVSQEDWQRVLHEVDSNNDGVIDFEEFKAMLTRLV</sequence>
<evidence type="ECO:0000259" key="17">
    <source>
        <dbReference type="PROSITE" id="PS50222"/>
    </source>
</evidence>
<evidence type="ECO:0000313" key="18">
    <source>
        <dbReference type="EMBL" id="AKB95545.1"/>
    </source>
</evidence>
<dbReference type="InterPro" id="IPR002048">
    <property type="entry name" value="EF_hand_dom"/>
</dbReference>
<keyword evidence="10 14" id="KW-0067">ATP-binding</keyword>
<dbReference type="Gene3D" id="1.10.238.10">
    <property type="entry name" value="EF-hand"/>
    <property type="match status" value="2"/>
</dbReference>
<feature type="region of interest" description="Disordered" evidence="15">
    <location>
        <begin position="13"/>
        <end position="44"/>
    </location>
</feature>
<keyword evidence="7 14" id="KW-0547">Nucleotide-binding</keyword>
<dbReference type="FunFam" id="1.10.510.10:FF:000568">
    <property type="entry name" value="Calmodulin-domain protein kinase 1"/>
    <property type="match status" value="1"/>
</dbReference>
<dbReference type="CDD" id="cd00051">
    <property type="entry name" value="EFh"/>
    <property type="match status" value="2"/>
</dbReference>
<feature type="binding site" evidence="14">
    <location>
        <position position="98"/>
    </location>
    <ligand>
        <name>ATP</name>
        <dbReference type="ChEBI" id="CHEBI:30616"/>
    </ligand>
</feature>
<dbReference type="PROSITE" id="PS50011">
    <property type="entry name" value="PROTEIN_KINASE_DOM"/>
    <property type="match status" value="1"/>
</dbReference>
<dbReference type="InterPro" id="IPR011992">
    <property type="entry name" value="EF-hand-dom_pair"/>
</dbReference>
<feature type="domain" description="EF-hand" evidence="17">
    <location>
        <begin position="368"/>
        <end position="403"/>
    </location>
</feature>
<feature type="domain" description="Protein kinase" evidence="16">
    <location>
        <begin position="65"/>
        <end position="322"/>
    </location>
</feature>
<keyword evidence="4" id="KW-0808">Transferase</keyword>
<evidence type="ECO:0000256" key="7">
    <source>
        <dbReference type="ARBA" id="ARBA00022741"/>
    </source>
</evidence>
<evidence type="ECO:0000256" key="4">
    <source>
        <dbReference type="ARBA" id="ARBA00022679"/>
    </source>
</evidence>
<dbReference type="InterPro" id="IPR050205">
    <property type="entry name" value="CDPK_Ser/Thr_kinases"/>
</dbReference>
<dbReference type="Gene3D" id="3.30.200.20">
    <property type="entry name" value="Phosphorylase Kinase, domain 1"/>
    <property type="match status" value="1"/>
</dbReference>
<keyword evidence="5" id="KW-0479">Metal-binding</keyword>
<evidence type="ECO:0000256" key="6">
    <source>
        <dbReference type="ARBA" id="ARBA00022737"/>
    </source>
</evidence>
<dbReference type="PANTHER" id="PTHR24349">
    <property type="entry name" value="SERINE/THREONINE-PROTEIN KINASE"/>
    <property type="match status" value="1"/>
</dbReference>
<proteinExistence type="evidence at transcript level"/>
<dbReference type="VEuPathDB" id="PiroplasmaDB:Bdiv_024410"/>
<evidence type="ECO:0000256" key="2">
    <source>
        <dbReference type="ARBA" id="ARBA00012513"/>
    </source>
</evidence>
<evidence type="ECO:0000256" key="8">
    <source>
        <dbReference type="ARBA" id="ARBA00022777"/>
    </source>
</evidence>
<dbReference type="PROSITE" id="PS50222">
    <property type="entry name" value="EF_HAND_2"/>
    <property type="match status" value="4"/>
</dbReference>
<evidence type="ECO:0000256" key="5">
    <source>
        <dbReference type="ARBA" id="ARBA00022723"/>
    </source>
</evidence>
<dbReference type="GO" id="GO:0005509">
    <property type="term" value="F:calcium ion binding"/>
    <property type="evidence" value="ECO:0007669"/>
    <property type="project" value="InterPro"/>
</dbReference>
<dbReference type="SMR" id="A0A141AZU0"/>
<dbReference type="EC" id="2.7.11.1" evidence="2"/>
<feature type="domain" description="EF-hand" evidence="17">
    <location>
        <begin position="451"/>
        <end position="480"/>
    </location>
</feature>
<comment type="cofactor">
    <cofactor evidence="1">
        <name>Mg(2+)</name>
        <dbReference type="ChEBI" id="CHEBI:18420"/>
    </cofactor>
</comment>
<dbReference type="PROSITE" id="PS00107">
    <property type="entry name" value="PROTEIN_KINASE_ATP"/>
    <property type="match status" value="1"/>
</dbReference>